<organism evidence="5 6">
    <name type="scientific">Spinacia oleracea</name>
    <name type="common">Spinach</name>
    <dbReference type="NCBI Taxonomy" id="3562"/>
    <lineage>
        <taxon>Eukaryota</taxon>
        <taxon>Viridiplantae</taxon>
        <taxon>Streptophyta</taxon>
        <taxon>Embryophyta</taxon>
        <taxon>Tracheophyta</taxon>
        <taxon>Spermatophyta</taxon>
        <taxon>Magnoliopsida</taxon>
        <taxon>eudicotyledons</taxon>
        <taxon>Gunneridae</taxon>
        <taxon>Pentapetalae</taxon>
        <taxon>Caryophyllales</taxon>
        <taxon>Chenopodiaceae</taxon>
        <taxon>Chenopodioideae</taxon>
        <taxon>Anserineae</taxon>
        <taxon>Spinacia</taxon>
    </lineage>
</organism>
<evidence type="ECO:0000259" key="3">
    <source>
        <dbReference type="Pfam" id="PF00501"/>
    </source>
</evidence>
<evidence type="ECO:0000313" key="5">
    <source>
        <dbReference type="Proteomes" id="UP000813463"/>
    </source>
</evidence>
<dbReference type="Pfam" id="PF00501">
    <property type="entry name" value="AMP-binding"/>
    <property type="match status" value="1"/>
</dbReference>
<evidence type="ECO:0000259" key="4">
    <source>
        <dbReference type="Pfam" id="PF13193"/>
    </source>
</evidence>
<sequence>MNTYMSKFEANYTALTPITFLKRAAMSYADRTSIIYGEARFTWQETYDRCRRLASSLQSLGIAKNEVVSVLAPNIPALYEMHFAVPMAGGVLNTINTMLDANGVKSILDHSEAKILFVDYEYIPLAYEALRLLNVDPKRSTTKLSVVIIGDSTNKNGKLESSKKHLEYEELVVKGNVDFMAVKIEDEWDPITLSYTSGTTSSPKGVVYSHRGAFLGTLSLILGWEMGTQPVYLWSLPMFHCNGWTFTWGIAARGGTNVCIRNTTASMIYKSIALHGVTHMCCAPVVLNIILEERKQLTTQVQVQVLVGGSPPPEKLLIKMEELGFYIVHAYGLTEATGAALVCEWQKRWDKHSHEERARLKARQGISVLNIEDLDVKDTVTMQSVPKDGKTTGEIVIRGSGIMKGYFKNEKATSEAFASGWFHTGDVGVIHPDGYIQVKDRLKDVIISGGENISSVQVEEVIYQHPEVLQVAVVAMPHPRWGETPCAFLVVKTAKHHTVTENDIITYCRNNLPHYMVPKKVCFLMDLPKTSTGKVQKGTLRAMAKNIQLPDFNNHLQMPPKFTSSRL</sequence>
<dbReference type="CDD" id="cd12118">
    <property type="entry name" value="ttLC_FACS_AEE21_like"/>
    <property type="match status" value="1"/>
</dbReference>
<comment type="similarity">
    <text evidence="1">Belongs to the ATP-dependent AMP-binding enzyme family.</text>
</comment>
<reference evidence="6" key="2">
    <citation type="submission" date="2025-08" db="UniProtKB">
        <authorList>
            <consortium name="RefSeq"/>
        </authorList>
    </citation>
    <scope>IDENTIFICATION</scope>
    <source>
        <tissue evidence="6">Leaf</tissue>
    </source>
</reference>
<dbReference type="FunFam" id="3.30.300.30:FF:000008">
    <property type="entry name" value="2,3-dihydroxybenzoate-AMP ligase"/>
    <property type="match status" value="1"/>
</dbReference>
<dbReference type="GO" id="GO:0016874">
    <property type="term" value="F:ligase activity"/>
    <property type="evidence" value="ECO:0007669"/>
    <property type="project" value="UniProtKB-KW"/>
</dbReference>
<dbReference type="Gene3D" id="3.40.50.12780">
    <property type="entry name" value="N-terminal domain of ligase-like"/>
    <property type="match status" value="1"/>
</dbReference>
<keyword evidence="2" id="KW-0436">Ligase</keyword>
<accession>A0A9R0IFD3</accession>
<dbReference type="Proteomes" id="UP000813463">
    <property type="component" value="Chromosome 4"/>
</dbReference>
<name>A0A9R0IFD3_SPIOL</name>
<dbReference type="Pfam" id="PF13193">
    <property type="entry name" value="AMP-binding_C"/>
    <property type="match status" value="1"/>
</dbReference>
<evidence type="ECO:0000256" key="2">
    <source>
        <dbReference type="ARBA" id="ARBA00022598"/>
    </source>
</evidence>
<evidence type="ECO:0000256" key="1">
    <source>
        <dbReference type="ARBA" id="ARBA00006432"/>
    </source>
</evidence>
<dbReference type="RefSeq" id="XP_021848161.1">
    <property type="nucleotide sequence ID" value="XM_021992469.2"/>
</dbReference>
<dbReference type="PANTHER" id="PTHR43859:SF2">
    <property type="entry name" value="BUTYRATE--COA LIGASE AAE11, PEROXISOMAL"/>
    <property type="match status" value="1"/>
</dbReference>
<dbReference type="NCBIfam" id="NF006020">
    <property type="entry name" value="PRK08162.1"/>
    <property type="match status" value="1"/>
</dbReference>
<gene>
    <name evidence="6" type="primary">LOC110787826</name>
</gene>
<dbReference type="KEGG" id="soe:110787826"/>
<dbReference type="SUPFAM" id="SSF56801">
    <property type="entry name" value="Acetyl-CoA synthetase-like"/>
    <property type="match status" value="1"/>
</dbReference>
<evidence type="ECO:0000313" key="6">
    <source>
        <dbReference type="RefSeq" id="XP_021848161.1"/>
    </source>
</evidence>
<dbReference type="PANTHER" id="PTHR43859">
    <property type="entry name" value="ACYL-ACTIVATING ENZYME"/>
    <property type="match status" value="1"/>
</dbReference>
<dbReference type="InterPro" id="IPR025110">
    <property type="entry name" value="AMP-bd_C"/>
</dbReference>
<dbReference type="InterPro" id="IPR045851">
    <property type="entry name" value="AMP-bd_C_sf"/>
</dbReference>
<feature type="domain" description="AMP-binding enzyme C-terminal" evidence="4">
    <location>
        <begin position="457"/>
        <end position="534"/>
    </location>
</feature>
<dbReference type="PROSITE" id="PS00455">
    <property type="entry name" value="AMP_BINDING"/>
    <property type="match status" value="1"/>
</dbReference>
<proteinExistence type="inferred from homology"/>
<dbReference type="FunFam" id="3.40.50.12780:FF:000003">
    <property type="entry name" value="Long-chain-fatty-acid--CoA ligase FadD"/>
    <property type="match status" value="1"/>
</dbReference>
<dbReference type="GeneID" id="110787826"/>
<dbReference type="InterPro" id="IPR020845">
    <property type="entry name" value="AMP-binding_CS"/>
</dbReference>
<dbReference type="InterPro" id="IPR000873">
    <property type="entry name" value="AMP-dep_synth/lig_dom"/>
</dbReference>
<feature type="domain" description="AMP-dependent synthetase/ligase" evidence="3">
    <location>
        <begin position="22"/>
        <end position="407"/>
    </location>
</feature>
<protein>
    <submittedName>
        <fullName evidence="6">Trans-cinnamate:CoA ligase, peroxisomal-like isoform X1</fullName>
    </submittedName>
</protein>
<dbReference type="Gene3D" id="3.30.300.30">
    <property type="match status" value="1"/>
</dbReference>
<dbReference type="AlphaFoldDB" id="A0A9R0IFD3"/>
<dbReference type="InterPro" id="IPR042099">
    <property type="entry name" value="ANL_N_sf"/>
</dbReference>
<reference evidence="5" key="1">
    <citation type="journal article" date="2021" name="Nat. Commun.">
        <title>Genomic analyses provide insights into spinach domestication and the genetic basis of agronomic traits.</title>
        <authorList>
            <person name="Cai X."/>
            <person name="Sun X."/>
            <person name="Xu C."/>
            <person name="Sun H."/>
            <person name="Wang X."/>
            <person name="Ge C."/>
            <person name="Zhang Z."/>
            <person name="Wang Q."/>
            <person name="Fei Z."/>
            <person name="Jiao C."/>
            <person name="Wang Q."/>
        </authorList>
    </citation>
    <scope>NUCLEOTIDE SEQUENCE [LARGE SCALE GENOMIC DNA]</scope>
    <source>
        <strain evidence="5">cv. Varoflay</strain>
    </source>
</reference>
<dbReference type="OrthoDB" id="10253115at2759"/>
<keyword evidence="5" id="KW-1185">Reference proteome</keyword>